<feature type="transmembrane region" description="Helical" evidence="1">
    <location>
        <begin position="109"/>
        <end position="129"/>
    </location>
</feature>
<keyword evidence="3" id="KW-1185">Reference proteome</keyword>
<feature type="transmembrane region" description="Helical" evidence="1">
    <location>
        <begin position="268"/>
        <end position="288"/>
    </location>
</feature>
<feature type="transmembrane region" description="Helical" evidence="1">
    <location>
        <begin position="169"/>
        <end position="193"/>
    </location>
</feature>
<keyword evidence="1" id="KW-1133">Transmembrane helix</keyword>
<feature type="transmembrane region" description="Helical" evidence="1">
    <location>
        <begin position="34"/>
        <end position="54"/>
    </location>
</feature>
<dbReference type="AlphaFoldDB" id="A0A3M6QTF8"/>
<keyword evidence="1" id="KW-0472">Membrane</keyword>
<feature type="transmembrane region" description="Helical" evidence="1">
    <location>
        <begin position="391"/>
        <end position="411"/>
    </location>
</feature>
<reference evidence="2 3" key="1">
    <citation type="submission" date="2018-10" db="EMBL/GenBank/DDBJ databases">
        <title>Draft genome of Cortibacter populi DSM10536.</title>
        <authorList>
            <person name="Bernier A.-M."/>
            <person name="Bernard K."/>
        </authorList>
    </citation>
    <scope>NUCLEOTIDE SEQUENCE [LARGE SCALE GENOMIC DNA]</scope>
    <source>
        <strain evidence="2 3">DSM 105136</strain>
    </source>
</reference>
<feature type="transmembrane region" description="Helical" evidence="1">
    <location>
        <begin position="336"/>
        <end position="354"/>
    </location>
</feature>
<name>A0A3M6QTF8_9BURK</name>
<comment type="caution">
    <text evidence="2">The sequence shown here is derived from an EMBL/GenBank/DDBJ whole genome shotgun (WGS) entry which is preliminary data.</text>
</comment>
<gene>
    <name evidence="2" type="ORF">D8I35_11840</name>
</gene>
<accession>A0A3M6QTF8</accession>
<proteinExistence type="predicted"/>
<keyword evidence="1" id="KW-0812">Transmembrane</keyword>
<dbReference type="OrthoDB" id="9770040at2"/>
<feature type="transmembrane region" description="Helical" evidence="1">
    <location>
        <begin position="74"/>
        <end position="97"/>
    </location>
</feature>
<feature type="transmembrane region" description="Helical" evidence="1">
    <location>
        <begin position="240"/>
        <end position="256"/>
    </location>
</feature>
<sequence length="427" mass="47322">MAAQDPILHSIEEPGGRERRAWALRWLGAAPHRLMFFVGAANLLLAMLWWSWWLAAARWPAVLPLPMTPQPPGWLHAFTMQFQVLPSFFFGFLLTVFPRWMGLQELRPWQYLPVGLGMFGGQALVLLGAAGLPGAGALIALGLAATLLGWGTGLVWLGRWLREAGQINWHARSCFAAMLLGWLAIAVFAAGLWLGHPVWVQASLKVGAFGLLLPVYLSVAHRMFPFFAGNVVPGYVPWRPLWWLAAVWLLALAHLVPELAGRPAWLAWRRLPDAAMLALALLTLWKWWPRRVAPGLLKVLFIGLLWWPVTFVLLLLQSWCYAAHGTLLLGRAPAHALFIGLFGSLLVAMVTRVTQGHSGGRLYMPWVAWFAFIGIQLVAVLRIGAELAPDPHVWLVSAALGWLLALAPWVARIGSMYLRPRVDGKPG</sequence>
<evidence type="ECO:0000313" key="2">
    <source>
        <dbReference type="EMBL" id="RMX05839.1"/>
    </source>
</evidence>
<dbReference type="Pfam" id="PF05940">
    <property type="entry name" value="NnrS"/>
    <property type="match status" value="1"/>
</dbReference>
<protein>
    <submittedName>
        <fullName evidence="2">NnrS family protein</fullName>
    </submittedName>
</protein>
<evidence type="ECO:0000256" key="1">
    <source>
        <dbReference type="SAM" id="Phobius"/>
    </source>
</evidence>
<organism evidence="2 3">
    <name type="scientific">Corticibacter populi</name>
    <dbReference type="NCBI Taxonomy" id="1550736"/>
    <lineage>
        <taxon>Bacteria</taxon>
        <taxon>Pseudomonadati</taxon>
        <taxon>Pseudomonadota</taxon>
        <taxon>Betaproteobacteria</taxon>
        <taxon>Burkholderiales</taxon>
        <taxon>Comamonadaceae</taxon>
        <taxon>Corticibacter</taxon>
    </lineage>
</organism>
<feature type="transmembrane region" description="Helical" evidence="1">
    <location>
        <begin position="135"/>
        <end position="157"/>
    </location>
</feature>
<evidence type="ECO:0000313" key="3">
    <source>
        <dbReference type="Proteomes" id="UP000278006"/>
    </source>
</evidence>
<feature type="transmembrane region" description="Helical" evidence="1">
    <location>
        <begin position="366"/>
        <end position="385"/>
    </location>
</feature>
<dbReference type="InterPro" id="IPR010266">
    <property type="entry name" value="NnrS"/>
</dbReference>
<feature type="transmembrane region" description="Helical" evidence="1">
    <location>
        <begin position="199"/>
        <end position="219"/>
    </location>
</feature>
<dbReference type="EMBL" id="RDQO01000003">
    <property type="protein sequence ID" value="RMX05839.1"/>
    <property type="molecule type" value="Genomic_DNA"/>
</dbReference>
<dbReference type="Proteomes" id="UP000278006">
    <property type="component" value="Unassembled WGS sequence"/>
</dbReference>
<feature type="transmembrane region" description="Helical" evidence="1">
    <location>
        <begin position="295"/>
        <end position="316"/>
    </location>
</feature>